<accession>C5NWH9</accession>
<dbReference type="OrthoDB" id="9801813at2"/>
<proteinExistence type="predicted"/>
<dbReference type="GO" id="GO:0000731">
    <property type="term" value="P:DNA synthesis involved in DNA repair"/>
    <property type="evidence" value="ECO:0007669"/>
    <property type="project" value="TreeGrafter"/>
</dbReference>
<dbReference type="InterPro" id="IPR027417">
    <property type="entry name" value="P-loop_NTPase"/>
</dbReference>
<dbReference type="AlphaFoldDB" id="C5NWH9"/>
<dbReference type="eggNOG" id="COG3950">
    <property type="taxonomic scope" value="Bacteria"/>
</dbReference>
<dbReference type="GO" id="GO:0006302">
    <property type="term" value="P:double-strand break repair"/>
    <property type="evidence" value="ECO:0007669"/>
    <property type="project" value="TreeGrafter"/>
</dbReference>
<comment type="caution">
    <text evidence="2">The sequence shown here is derived from an EMBL/GenBank/DDBJ whole genome shotgun (WGS) entry which is preliminary data.</text>
</comment>
<reference evidence="2" key="2">
    <citation type="submission" date="2009-06" db="EMBL/GenBank/DDBJ databases">
        <authorList>
            <person name="Sebastian Y."/>
            <person name="Madupu R."/>
            <person name="Durkin A.S."/>
            <person name="Torralba M."/>
            <person name="Methe B."/>
            <person name="Sutton G.G."/>
            <person name="Strausberg R.L."/>
            <person name="Nelson K.E."/>
        </authorList>
    </citation>
    <scope>NUCLEOTIDE SEQUENCE [LARGE SCALE GENOMIC DNA]</scope>
    <source>
        <strain evidence="2">ATCC 10379</strain>
    </source>
</reference>
<evidence type="ECO:0000313" key="2">
    <source>
        <dbReference type="EMBL" id="EER68414.1"/>
    </source>
</evidence>
<keyword evidence="3" id="KW-1185">Reference proteome</keyword>
<dbReference type="RefSeq" id="WP_003144484.1">
    <property type="nucleotide sequence ID" value="NZ_ACDZ02000009.1"/>
</dbReference>
<sequence>MGKKNKVRLVALIEEVEKRKGNSLKEKKEDNFLKEEKEDNVLKKEKEDDFFKKEMENKESEREYKVINFLPDIKVEKIVEDDVHLQDSANKYRFRIVKKDIFQIPYTKEFKDLTVIVGENGTGKTMLINNLFRFGFRSSICLIYQKGNQILVNDPYHFKENIALEHEDEYKHDFLLLNSEKSWKIIKFSNANEYYNIDNSNSSYRIDSSKFENINNSLKLFDIKNKEDIRFWETINQVKFVHIFKDEIRKFVDYTKKGVTIDFEGERLPNSSNQLEYISDVDSLNIEERKKNLINDMLVAVYSILINYMIDIDYDNPKPQKYEHLLNFHLSMLENASKLQNASELENQSKISLQYKSIGVDKDKFLPYEYSIGGLRQDVPNIELGDRNSKFWIEVWHSIYIINLYFEYIRFNKGENDEYKSSIEGIIKRLKALIGREKVLPPSIEINDKLSKYLENINIFHKEIDNNDFEAWKDFWETVKTPCIRVAKAISYTSYFELKSYGYFVKLKLIPQKVMDRLRELGVHDDEIELLEDIGGLLSKLDEINMDFEILTSLIENISKLENINLNQFLEMKWGGLSSGELALLKTFSNLYSAKIALQSRKASGVNEENYLLLLDEVDLGLHPRWQRKWISTALPIIEKIFEGNHLQIIITTHSPIFLSDIFEENIIFLPEGREIYNYRTFGQNIYSLFKNAFFLNEDEFIGEYAYQKIQDTIEYLRFKIDGKLENLGDESLYSNLNEEDAKKIAKKIIDSIGEKIMSNQLYELFTRAFPAVNPEADDIKNQIRKLENKLRELGEEVN</sequence>
<dbReference type="InterPro" id="IPR003959">
    <property type="entry name" value="ATPase_AAA_core"/>
</dbReference>
<dbReference type="GO" id="GO:0016887">
    <property type="term" value="F:ATP hydrolysis activity"/>
    <property type="evidence" value="ECO:0007669"/>
    <property type="project" value="InterPro"/>
</dbReference>
<dbReference type="Gene3D" id="3.40.50.300">
    <property type="entry name" value="P-loop containing nucleotide triphosphate hydrolases"/>
    <property type="match status" value="1"/>
</dbReference>
<feature type="domain" description="ATPase AAA-type core" evidence="1">
    <location>
        <begin position="571"/>
        <end position="659"/>
    </location>
</feature>
<dbReference type="EMBL" id="ACDZ02000009">
    <property type="protein sequence ID" value="EER68414.1"/>
    <property type="molecule type" value="Genomic_DNA"/>
</dbReference>
<gene>
    <name evidence="2" type="ORF">GEMHA0001_1119</name>
</gene>
<dbReference type="SUPFAM" id="SSF52540">
    <property type="entry name" value="P-loop containing nucleoside triphosphate hydrolases"/>
    <property type="match status" value="1"/>
</dbReference>
<dbReference type="GeneID" id="93288663"/>
<evidence type="ECO:0000313" key="3">
    <source>
        <dbReference type="Proteomes" id="UP000006004"/>
    </source>
</evidence>
<dbReference type="Proteomes" id="UP000006004">
    <property type="component" value="Unassembled WGS sequence"/>
</dbReference>
<dbReference type="Pfam" id="PF13304">
    <property type="entry name" value="AAA_21"/>
    <property type="match status" value="1"/>
</dbReference>
<dbReference type="GO" id="GO:0005524">
    <property type="term" value="F:ATP binding"/>
    <property type="evidence" value="ECO:0007669"/>
    <property type="project" value="InterPro"/>
</dbReference>
<dbReference type="PANTHER" id="PTHR32182">
    <property type="entry name" value="DNA REPLICATION AND REPAIR PROTEIN RECF"/>
    <property type="match status" value="1"/>
</dbReference>
<reference evidence="2" key="1">
    <citation type="submission" date="2009-01" db="EMBL/GenBank/DDBJ databases">
        <authorList>
            <person name="Fulton L."/>
            <person name="Clifton S."/>
            <person name="Chinwalla A.T."/>
            <person name="Mitreva M."/>
            <person name="Sodergren E."/>
            <person name="Weinstock G."/>
            <person name="Clifton S."/>
            <person name="Dooling D.J."/>
            <person name="Fulton B."/>
            <person name="Minx P."/>
            <person name="Pepin K.H."/>
            <person name="Johnson M."/>
            <person name="Bhonagiri V."/>
            <person name="Nash W.E."/>
            <person name="Mardis E.R."/>
            <person name="Wilson R.K."/>
        </authorList>
    </citation>
    <scope>NUCLEOTIDE SEQUENCE [LARGE SCALE GENOMIC DNA]</scope>
    <source>
        <strain evidence="2">ATCC 10379</strain>
    </source>
</reference>
<dbReference type="PANTHER" id="PTHR32182:SF22">
    <property type="entry name" value="ATP-DEPENDENT ENDONUCLEASE, OLD FAMILY-RELATED"/>
    <property type="match status" value="1"/>
</dbReference>
<organism evidence="2 3">
    <name type="scientific">Gemella haemolysans ATCC 10379</name>
    <dbReference type="NCBI Taxonomy" id="546270"/>
    <lineage>
        <taxon>Bacteria</taxon>
        <taxon>Bacillati</taxon>
        <taxon>Bacillota</taxon>
        <taxon>Bacilli</taxon>
        <taxon>Bacillales</taxon>
        <taxon>Gemellaceae</taxon>
        <taxon>Gemella</taxon>
    </lineage>
</organism>
<protein>
    <recommendedName>
        <fullName evidence="1">ATPase AAA-type core domain-containing protein</fullName>
    </recommendedName>
</protein>
<name>C5NWH9_9BACL</name>
<evidence type="ECO:0000259" key="1">
    <source>
        <dbReference type="Pfam" id="PF13304"/>
    </source>
</evidence>